<evidence type="ECO:0000256" key="8">
    <source>
        <dbReference type="SAM" id="Phobius"/>
    </source>
</evidence>
<dbReference type="InterPro" id="IPR005829">
    <property type="entry name" value="Sugar_transporter_CS"/>
</dbReference>
<dbReference type="EMBL" id="CP083975">
    <property type="protein sequence ID" value="UZF48227.1"/>
    <property type="molecule type" value="Genomic_DNA"/>
</dbReference>
<evidence type="ECO:0000313" key="11">
    <source>
        <dbReference type="Proteomes" id="UP001162740"/>
    </source>
</evidence>
<keyword evidence="10" id="KW-0614">Plasmid</keyword>
<dbReference type="InterPro" id="IPR051084">
    <property type="entry name" value="H+-coupled_symporters"/>
</dbReference>
<dbReference type="PROSITE" id="PS00217">
    <property type="entry name" value="SUGAR_TRANSPORT_2"/>
    <property type="match status" value="1"/>
</dbReference>
<dbReference type="InterPro" id="IPR020846">
    <property type="entry name" value="MFS_dom"/>
</dbReference>
<feature type="domain" description="Major facilitator superfamily (MFS) profile" evidence="9">
    <location>
        <begin position="14"/>
        <end position="426"/>
    </location>
</feature>
<dbReference type="AlphaFoldDB" id="A0AA46X2C8"/>
<reference evidence="10 11" key="1">
    <citation type="journal article" date="2021" name="Front. Microbiol.">
        <title>Bacterial Transformation of Aromatic Monomers in Softwood Black Liquor.</title>
        <authorList>
            <person name="Navas L.E."/>
            <person name="Dexter G."/>
            <person name="Liu J."/>
            <person name="Levy-Booth D."/>
            <person name="Cho M."/>
            <person name="Jang S.K."/>
            <person name="Mansfield S.D."/>
            <person name="Renneckar S."/>
            <person name="Mohn W.W."/>
            <person name="Eltis L.D."/>
        </authorList>
    </citation>
    <scope>NUCLEOTIDE SEQUENCE [LARGE SCALE GENOMIC DNA]</scope>
    <source>
        <strain evidence="10 11">GD02</strain>
    </source>
</reference>
<feature type="transmembrane region" description="Helical" evidence="8">
    <location>
        <begin position="151"/>
        <end position="174"/>
    </location>
</feature>
<evidence type="ECO:0000256" key="6">
    <source>
        <dbReference type="ARBA" id="ARBA00022989"/>
    </source>
</evidence>
<feature type="transmembrane region" description="Helical" evidence="8">
    <location>
        <begin position="312"/>
        <end position="331"/>
    </location>
</feature>
<geneLocation type="plasmid" evidence="10 11">
    <name>pGD02.2.1</name>
</geneLocation>
<feature type="transmembrane region" description="Helical" evidence="8">
    <location>
        <begin position="402"/>
        <end position="422"/>
    </location>
</feature>
<evidence type="ECO:0000256" key="5">
    <source>
        <dbReference type="ARBA" id="ARBA00022847"/>
    </source>
</evidence>
<name>A0AA46X2C8_RHORH</name>
<dbReference type="PANTHER" id="PTHR43528">
    <property type="entry name" value="ALPHA-KETOGLUTARATE PERMEASE"/>
    <property type="match status" value="1"/>
</dbReference>
<gene>
    <name evidence="10" type="ORF">KUM34_028140</name>
</gene>
<dbReference type="PROSITE" id="PS50850">
    <property type="entry name" value="MFS"/>
    <property type="match status" value="1"/>
</dbReference>
<feature type="transmembrane region" description="Helical" evidence="8">
    <location>
        <begin position="371"/>
        <end position="390"/>
    </location>
</feature>
<dbReference type="Gene3D" id="1.20.1250.20">
    <property type="entry name" value="MFS general substrate transporter like domains"/>
    <property type="match status" value="2"/>
</dbReference>
<evidence type="ECO:0000256" key="4">
    <source>
        <dbReference type="ARBA" id="ARBA00022692"/>
    </source>
</evidence>
<keyword evidence="2" id="KW-0813">Transport</keyword>
<feature type="transmembrane region" description="Helical" evidence="8">
    <location>
        <begin position="241"/>
        <end position="263"/>
    </location>
</feature>
<evidence type="ECO:0000313" key="10">
    <source>
        <dbReference type="EMBL" id="UZF48227.1"/>
    </source>
</evidence>
<feature type="transmembrane region" description="Helical" evidence="8">
    <location>
        <begin position="116"/>
        <end position="139"/>
    </location>
</feature>
<feature type="transmembrane region" description="Helical" evidence="8">
    <location>
        <begin position="186"/>
        <end position="204"/>
    </location>
</feature>
<evidence type="ECO:0000256" key="1">
    <source>
        <dbReference type="ARBA" id="ARBA00004651"/>
    </source>
</evidence>
<evidence type="ECO:0000256" key="3">
    <source>
        <dbReference type="ARBA" id="ARBA00022475"/>
    </source>
</evidence>
<feature type="transmembrane region" description="Helical" evidence="8">
    <location>
        <begin position="86"/>
        <end position="104"/>
    </location>
</feature>
<dbReference type="SUPFAM" id="SSF103473">
    <property type="entry name" value="MFS general substrate transporter"/>
    <property type="match status" value="1"/>
</dbReference>
<keyword evidence="5" id="KW-0769">Symport</keyword>
<dbReference type="PANTHER" id="PTHR43528:SF1">
    <property type="entry name" value="ALPHA-KETOGLUTARATE PERMEASE"/>
    <property type="match status" value="1"/>
</dbReference>
<keyword evidence="3" id="KW-1003">Cell membrane</keyword>
<feature type="transmembrane region" description="Helical" evidence="8">
    <location>
        <begin position="52"/>
        <end position="74"/>
    </location>
</feature>
<accession>A0AA46X2C8</accession>
<dbReference type="Pfam" id="PF00083">
    <property type="entry name" value="Sugar_tr"/>
    <property type="match status" value="2"/>
</dbReference>
<dbReference type="GO" id="GO:0005886">
    <property type="term" value="C:plasma membrane"/>
    <property type="evidence" value="ECO:0007669"/>
    <property type="project" value="UniProtKB-SubCell"/>
</dbReference>
<protein>
    <submittedName>
        <fullName evidence="10">MFS transporter</fullName>
    </submittedName>
</protein>
<feature type="transmembrane region" description="Helical" evidence="8">
    <location>
        <begin position="20"/>
        <end position="40"/>
    </location>
</feature>
<comment type="subcellular location">
    <subcellularLocation>
        <location evidence="1">Cell membrane</location>
        <topology evidence="1">Multi-pass membrane protein</topology>
    </subcellularLocation>
</comment>
<evidence type="ECO:0000259" key="9">
    <source>
        <dbReference type="PROSITE" id="PS50850"/>
    </source>
</evidence>
<organism evidence="10 11">
    <name type="scientific">Rhodococcus rhodochrous</name>
    <dbReference type="NCBI Taxonomy" id="1829"/>
    <lineage>
        <taxon>Bacteria</taxon>
        <taxon>Bacillati</taxon>
        <taxon>Actinomycetota</taxon>
        <taxon>Actinomycetes</taxon>
        <taxon>Mycobacteriales</taxon>
        <taxon>Nocardiaceae</taxon>
        <taxon>Rhodococcus</taxon>
    </lineage>
</organism>
<keyword evidence="4 8" id="KW-0812">Transmembrane</keyword>
<evidence type="ECO:0000256" key="7">
    <source>
        <dbReference type="ARBA" id="ARBA00023136"/>
    </source>
</evidence>
<evidence type="ECO:0000256" key="2">
    <source>
        <dbReference type="ARBA" id="ARBA00022448"/>
    </source>
</evidence>
<feature type="transmembrane region" description="Helical" evidence="8">
    <location>
        <begin position="337"/>
        <end position="359"/>
    </location>
</feature>
<dbReference type="GO" id="GO:0015293">
    <property type="term" value="F:symporter activity"/>
    <property type="evidence" value="ECO:0007669"/>
    <property type="project" value="UniProtKB-KW"/>
</dbReference>
<dbReference type="InterPro" id="IPR005828">
    <property type="entry name" value="MFS_sugar_transport-like"/>
</dbReference>
<feature type="transmembrane region" description="Helical" evidence="8">
    <location>
        <begin position="283"/>
        <end position="303"/>
    </location>
</feature>
<sequence>MSQQTTDHGTKMKSLRAALFGNVLEFFDWTIFALFSTYIADAVFDSDDPTAALLQTLAIFAVSFVARPVGGFVFGRIADKYGRKNSLALAMIAMGIGSLLIATIPTHATAGVVGPILLLLARIIQGLAHGGESAAAYVYVSELAPPRRRGLWSSSIFFSASVGTIAGTLLGAFMTNMVSAEAMQAWGWRIPFVVGSLLAGYALYIRIRSVETEIGTALVSGERAEQTQPADADSPRRSRRAVLVILLKLLVVVGAANVAFYTWITFAASYAISSLDMSESGAFAASLIAQLLGLGLFPVFGLLSDRVGRKPIAIFSLVGFGLFSYPFSWILSSDPLSLFAVQLVSFVFWAAIASILPSLLSESLSSTHRAVGVGVVGSLAAAIFGGTAPFLNSWLTSIDMGWVFIGYTTVVLFAGAAVVATLRETRDIDLVTMDIAQGPHDREEGPVTV</sequence>
<keyword evidence="7 8" id="KW-0472">Membrane</keyword>
<keyword evidence="6 8" id="KW-1133">Transmembrane helix</keyword>
<dbReference type="InterPro" id="IPR036259">
    <property type="entry name" value="MFS_trans_sf"/>
</dbReference>
<dbReference type="RefSeq" id="WP_229583285.1">
    <property type="nucleotide sequence ID" value="NZ_CP083975.1"/>
</dbReference>
<proteinExistence type="predicted"/>
<dbReference type="Proteomes" id="UP001162740">
    <property type="component" value="Plasmid pGD02.2.1"/>
</dbReference>